<evidence type="ECO:0000259" key="1">
    <source>
        <dbReference type="Pfam" id="PF13403"/>
    </source>
</evidence>
<organism evidence="2 3">
    <name type="scientific">Cereibacter sphaeroides</name>
    <name type="common">Rhodobacter sphaeroides</name>
    <dbReference type="NCBI Taxonomy" id="1063"/>
    <lineage>
        <taxon>Bacteria</taxon>
        <taxon>Pseudomonadati</taxon>
        <taxon>Pseudomonadota</taxon>
        <taxon>Alphaproteobacteria</taxon>
        <taxon>Rhodobacterales</taxon>
        <taxon>Paracoccaceae</taxon>
        <taxon>Cereibacter</taxon>
    </lineage>
</organism>
<sequence length="207" mass="22936">MADQIQIGRPPVVACFTPGTLIATVRGEVAVEALAVDDRIVTRDNGLQPLRWISRRRLDHATLAAFPHLKPVLIEKGSLGPDLPDRDMMVSPNHRILVSRDRTALHFDAPEVLVAAKHLVGPRGIREVECSGTTYLHLMFDRHEVVLANGAWTESFQPTARLVHGMGNAQRTELLELFPELRSPEGQAAFAPARPVHVPQPERVLVR</sequence>
<dbReference type="Pfam" id="PF13403">
    <property type="entry name" value="Hint_2"/>
    <property type="match status" value="1"/>
</dbReference>
<comment type="caution">
    <text evidence="2">The sequence shown here is derived from an EMBL/GenBank/DDBJ whole genome shotgun (WGS) entry which is preliminary data.</text>
</comment>
<dbReference type="Gene3D" id="2.170.16.10">
    <property type="entry name" value="Hedgehog/Intein (Hint) domain"/>
    <property type="match status" value="1"/>
</dbReference>
<protein>
    <submittedName>
        <fullName evidence="2">Type I secretion protein</fullName>
    </submittedName>
</protein>
<dbReference type="RefSeq" id="WP_119000603.1">
    <property type="nucleotide sequence ID" value="NZ_QWGP01000017.1"/>
</dbReference>
<gene>
    <name evidence="2" type="ORF">D1114_14705</name>
</gene>
<reference evidence="2 3" key="1">
    <citation type="submission" date="2018-08" db="EMBL/GenBank/DDBJ databases">
        <title>Draft genome sequence of Rhodobacter sphaeroides FY.</title>
        <authorList>
            <person name="Rayyan A."/>
            <person name="Meyer T.E."/>
            <person name="Kyndt J.A."/>
        </authorList>
    </citation>
    <scope>NUCLEOTIDE SEQUENCE [LARGE SCALE GENOMIC DNA]</scope>
    <source>
        <strain evidence="2 3">FY</strain>
    </source>
</reference>
<dbReference type="InterPro" id="IPR006141">
    <property type="entry name" value="Intein_N"/>
</dbReference>
<accession>A0AAX1UJI6</accession>
<dbReference type="AlphaFoldDB" id="A0AAX1UJI6"/>
<dbReference type="EMBL" id="QWGP01000017">
    <property type="protein sequence ID" value="RHZ93445.1"/>
    <property type="molecule type" value="Genomic_DNA"/>
</dbReference>
<dbReference type="PROSITE" id="PS50817">
    <property type="entry name" value="INTEIN_N_TER"/>
    <property type="match status" value="1"/>
</dbReference>
<evidence type="ECO:0000313" key="3">
    <source>
        <dbReference type="Proteomes" id="UP000266305"/>
    </source>
</evidence>
<dbReference type="InterPro" id="IPR036844">
    <property type="entry name" value="Hint_dom_sf"/>
</dbReference>
<dbReference type="InterPro" id="IPR028992">
    <property type="entry name" value="Hedgehog/Intein_dom"/>
</dbReference>
<dbReference type="GO" id="GO:0016539">
    <property type="term" value="P:intein-mediated protein splicing"/>
    <property type="evidence" value="ECO:0007669"/>
    <property type="project" value="InterPro"/>
</dbReference>
<evidence type="ECO:0000313" key="2">
    <source>
        <dbReference type="EMBL" id="RHZ93445.1"/>
    </source>
</evidence>
<name>A0AAX1UJI6_CERSP</name>
<dbReference type="SUPFAM" id="SSF51294">
    <property type="entry name" value="Hedgehog/intein (Hint) domain"/>
    <property type="match status" value="1"/>
</dbReference>
<feature type="domain" description="Hedgehog/Intein (Hint)" evidence="1">
    <location>
        <begin position="15"/>
        <end position="159"/>
    </location>
</feature>
<dbReference type="Proteomes" id="UP000266305">
    <property type="component" value="Unassembled WGS sequence"/>
</dbReference>
<proteinExistence type="predicted"/>